<gene>
    <name evidence="1" type="ORF">K458DRAFT_279813</name>
</gene>
<sequence length="75" mass="8709">TLSDQGKYAEAERIHREELALWVKVLGKEHSHTLTSVYCLAHTLHQREQYEEASSVYHRAWIGYRENFGAAHPTT</sequence>
<keyword evidence="2" id="KW-1185">Reference proteome</keyword>
<dbReference type="InterPro" id="IPR011990">
    <property type="entry name" value="TPR-like_helical_dom_sf"/>
</dbReference>
<feature type="non-terminal residue" evidence="1">
    <location>
        <position position="1"/>
    </location>
</feature>
<dbReference type="Proteomes" id="UP000799291">
    <property type="component" value="Unassembled WGS sequence"/>
</dbReference>
<protein>
    <recommendedName>
        <fullName evidence="3">Kinesin light chain</fullName>
    </recommendedName>
</protein>
<evidence type="ECO:0000313" key="2">
    <source>
        <dbReference type="Proteomes" id="UP000799291"/>
    </source>
</evidence>
<dbReference type="OrthoDB" id="1658288at2759"/>
<dbReference type="Pfam" id="PF13424">
    <property type="entry name" value="TPR_12"/>
    <property type="match status" value="1"/>
</dbReference>
<reference evidence="1" key="1">
    <citation type="journal article" date="2020" name="Stud. Mycol.">
        <title>101 Dothideomycetes genomes: a test case for predicting lifestyles and emergence of pathogens.</title>
        <authorList>
            <person name="Haridas S."/>
            <person name="Albert R."/>
            <person name="Binder M."/>
            <person name="Bloem J."/>
            <person name="Labutti K."/>
            <person name="Salamov A."/>
            <person name="Andreopoulos B."/>
            <person name="Baker S."/>
            <person name="Barry K."/>
            <person name="Bills G."/>
            <person name="Bluhm B."/>
            <person name="Cannon C."/>
            <person name="Castanera R."/>
            <person name="Culley D."/>
            <person name="Daum C."/>
            <person name="Ezra D."/>
            <person name="Gonzalez J."/>
            <person name="Henrissat B."/>
            <person name="Kuo A."/>
            <person name="Liang C."/>
            <person name="Lipzen A."/>
            <person name="Lutzoni F."/>
            <person name="Magnuson J."/>
            <person name="Mondo S."/>
            <person name="Nolan M."/>
            <person name="Ohm R."/>
            <person name="Pangilinan J."/>
            <person name="Park H.-J."/>
            <person name="Ramirez L."/>
            <person name="Alfaro M."/>
            <person name="Sun H."/>
            <person name="Tritt A."/>
            <person name="Yoshinaga Y."/>
            <person name="Zwiers L.-H."/>
            <person name="Turgeon B."/>
            <person name="Goodwin S."/>
            <person name="Spatafora J."/>
            <person name="Crous P."/>
            <person name="Grigoriev I."/>
        </authorList>
    </citation>
    <scope>NUCLEOTIDE SEQUENCE</scope>
    <source>
        <strain evidence="1">CBS 122367</strain>
    </source>
</reference>
<dbReference type="SUPFAM" id="SSF48452">
    <property type="entry name" value="TPR-like"/>
    <property type="match status" value="1"/>
</dbReference>
<name>A0A6G1IFN1_9PLEO</name>
<accession>A0A6G1IFN1</accession>
<feature type="non-terminal residue" evidence="1">
    <location>
        <position position="75"/>
    </location>
</feature>
<dbReference type="AlphaFoldDB" id="A0A6G1IFN1"/>
<dbReference type="Gene3D" id="1.25.40.10">
    <property type="entry name" value="Tetratricopeptide repeat domain"/>
    <property type="match status" value="1"/>
</dbReference>
<dbReference type="EMBL" id="MU005630">
    <property type="protein sequence ID" value="KAF2676771.1"/>
    <property type="molecule type" value="Genomic_DNA"/>
</dbReference>
<organism evidence="1 2">
    <name type="scientific">Lentithecium fluviatile CBS 122367</name>
    <dbReference type="NCBI Taxonomy" id="1168545"/>
    <lineage>
        <taxon>Eukaryota</taxon>
        <taxon>Fungi</taxon>
        <taxon>Dikarya</taxon>
        <taxon>Ascomycota</taxon>
        <taxon>Pezizomycotina</taxon>
        <taxon>Dothideomycetes</taxon>
        <taxon>Pleosporomycetidae</taxon>
        <taxon>Pleosporales</taxon>
        <taxon>Massarineae</taxon>
        <taxon>Lentitheciaceae</taxon>
        <taxon>Lentithecium</taxon>
    </lineage>
</organism>
<evidence type="ECO:0008006" key="3">
    <source>
        <dbReference type="Google" id="ProtNLM"/>
    </source>
</evidence>
<evidence type="ECO:0000313" key="1">
    <source>
        <dbReference type="EMBL" id="KAF2676771.1"/>
    </source>
</evidence>
<proteinExistence type="predicted"/>